<dbReference type="Proteomes" id="UP000034320">
    <property type="component" value="Unassembled WGS sequence"/>
</dbReference>
<feature type="transmembrane region" description="Helical" evidence="1">
    <location>
        <begin position="109"/>
        <end position="131"/>
    </location>
</feature>
<feature type="transmembrane region" description="Helical" evidence="1">
    <location>
        <begin position="7"/>
        <end position="27"/>
    </location>
</feature>
<keyword evidence="1" id="KW-0812">Transmembrane</keyword>
<proteinExistence type="predicted"/>
<evidence type="ECO:0000313" key="2">
    <source>
        <dbReference type="EMBL" id="KKS47716.1"/>
    </source>
</evidence>
<organism evidence="2 3">
    <name type="scientific">Candidatus Gottesmanbacteria bacterium GW2011_GWA2_42_18</name>
    <dbReference type="NCBI Taxonomy" id="1618442"/>
    <lineage>
        <taxon>Bacteria</taxon>
        <taxon>Candidatus Gottesmaniibacteriota</taxon>
    </lineage>
</organism>
<evidence type="ECO:0000313" key="3">
    <source>
        <dbReference type="Proteomes" id="UP000034320"/>
    </source>
</evidence>
<dbReference type="AlphaFoldDB" id="A0A0G1BN46"/>
<keyword evidence="1" id="KW-0472">Membrane</keyword>
<feature type="transmembrane region" description="Helical" evidence="1">
    <location>
        <begin position="86"/>
        <end position="103"/>
    </location>
</feature>
<reference evidence="2 3" key="1">
    <citation type="journal article" date="2015" name="Nature">
        <title>rRNA introns, odd ribosomes, and small enigmatic genomes across a large radiation of phyla.</title>
        <authorList>
            <person name="Brown C.T."/>
            <person name="Hug L.A."/>
            <person name="Thomas B.C."/>
            <person name="Sharon I."/>
            <person name="Castelle C.J."/>
            <person name="Singh A."/>
            <person name="Wilkins M.J."/>
            <person name="Williams K.H."/>
            <person name="Banfield J.F."/>
        </authorList>
    </citation>
    <scope>NUCLEOTIDE SEQUENCE [LARGE SCALE GENOMIC DNA]</scope>
</reference>
<keyword evidence="1" id="KW-1133">Transmembrane helix</keyword>
<comment type="caution">
    <text evidence="2">The sequence shown here is derived from an EMBL/GenBank/DDBJ whole genome shotgun (WGS) entry which is preliminary data.</text>
</comment>
<accession>A0A0G1BN46</accession>
<protein>
    <submittedName>
        <fullName evidence="2">Uncharacterized protein</fullName>
    </submittedName>
</protein>
<evidence type="ECO:0000256" key="1">
    <source>
        <dbReference type="SAM" id="Phobius"/>
    </source>
</evidence>
<sequence length="138" mass="15914">MIKRALLAGTANLILGFVLNWIFAIIFPSITREYMTGSLFRPWTDPLMTVYFLYPYILGFSMAYFWPIIEKNLKGKDVLSKAGEFAKLYFIIATVPGMFITYTSFNISLLMVCVWALTGFLQAFLYGLVFFKVNKKIR</sequence>
<dbReference type="EMBL" id="LCDD01000003">
    <property type="protein sequence ID" value="KKS47716.1"/>
    <property type="molecule type" value="Genomic_DNA"/>
</dbReference>
<feature type="transmembrane region" description="Helical" evidence="1">
    <location>
        <begin position="47"/>
        <end position="66"/>
    </location>
</feature>
<name>A0A0G1BN46_9BACT</name>
<gene>
    <name evidence="2" type="ORF">UV09_C0003G0061</name>
</gene>